<organism evidence="1 2">
    <name type="scientific">Bacteroides fragilis str. 3998T(B)3</name>
    <dbReference type="NCBI Taxonomy" id="1339316"/>
    <lineage>
        <taxon>Bacteria</taxon>
        <taxon>Pseudomonadati</taxon>
        <taxon>Bacteroidota</taxon>
        <taxon>Bacteroidia</taxon>
        <taxon>Bacteroidales</taxon>
        <taxon>Bacteroidaceae</taxon>
        <taxon>Bacteroides</taxon>
    </lineage>
</organism>
<gene>
    <name evidence="1" type="ORF">M125_0458</name>
</gene>
<sequence>MVYSIFILQKYILYFSIPFSIRCYFTTFPENVYFRISFFMVSQMISLPLQRETTTLH</sequence>
<accession>A0A015U7J5</accession>
<dbReference type="EMBL" id="JGDB01000012">
    <property type="protein sequence ID" value="EXY92784.1"/>
    <property type="molecule type" value="Genomic_DNA"/>
</dbReference>
<evidence type="ECO:0000313" key="2">
    <source>
        <dbReference type="Proteomes" id="UP000020773"/>
    </source>
</evidence>
<evidence type="ECO:0000313" key="1">
    <source>
        <dbReference type="EMBL" id="EXY92784.1"/>
    </source>
</evidence>
<dbReference type="PATRIC" id="fig|1339316.3.peg.453"/>
<reference evidence="1 2" key="1">
    <citation type="submission" date="2014-02" db="EMBL/GenBank/DDBJ databases">
        <authorList>
            <person name="Sears C."/>
            <person name="Carroll K."/>
            <person name="Sack B.R."/>
            <person name="Qadri F."/>
            <person name="Myers L.L."/>
            <person name="Chung G.-T."/>
            <person name="Escheverria P."/>
            <person name="Fraser C.M."/>
            <person name="Sadzewicz L."/>
            <person name="Shefchek K.A."/>
            <person name="Tallon L."/>
            <person name="Das S.P."/>
            <person name="Daugherty S."/>
            <person name="Mongodin E.F."/>
        </authorList>
    </citation>
    <scope>NUCLEOTIDE SEQUENCE [LARGE SCALE GENOMIC DNA]</scope>
    <source>
        <strain evidence="2">3998T(B)3</strain>
    </source>
</reference>
<protein>
    <submittedName>
        <fullName evidence="1">Uncharacterized protein</fullName>
    </submittedName>
</protein>
<comment type="caution">
    <text evidence="1">The sequence shown here is derived from an EMBL/GenBank/DDBJ whole genome shotgun (WGS) entry which is preliminary data.</text>
</comment>
<name>A0A015U7J5_BACFG</name>
<dbReference type="AlphaFoldDB" id="A0A015U7J5"/>
<dbReference type="Proteomes" id="UP000020773">
    <property type="component" value="Unassembled WGS sequence"/>
</dbReference>
<proteinExistence type="predicted"/>